<dbReference type="GO" id="GO:0000981">
    <property type="term" value="F:DNA-binding transcription factor activity, RNA polymerase II-specific"/>
    <property type="evidence" value="ECO:0007669"/>
    <property type="project" value="TreeGrafter"/>
</dbReference>
<dbReference type="PROSITE" id="PS51414">
    <property type="entry name" value="HSR"/>
    <property type="match status" value="1"/>
</dbReference>
<reference evidence="2" key="1">
    <citation type="thesis" date="2020" institute="ProQuest LLC" country="789 East Eisenhower Parkway, Ann Arbor, MI, USA">
        <title>Comparative Genomics and Chromosome Evolution.</title>
        <authorList>
            <person name="Mudd A.B."/>
        </authorList>
    </citation>
    <scope>NUCLEOTIDE SEQUENCE</scope>
    <source>
        <strain evidence="2">237g6f4</strain>
        <tissue evidence="2">Blood</tissue>
    </source>
</reference>
<accession>A0AAV7D1Q5</accession>
<dbReference type="Pfam" id="PF03172">
    <property type="entry name" value="HSR"/>
    <property type="match status" value="2"/>
</dbReference>
<sequence length="229" mass="26631">MADIQWFYAKSKVPICLAITDSYHFLEKLKETDFLSEEEALELQGDTRTVPRVVYECLCCIEEKEIGAQDFFTFLFQKSFLKRYPDLNPIYAEYQEGKYRYGIHSTADMDKDPLIFAQEKVRICLTITDRFPFLHGLQDLTILSESEALKLHADERPVSRVIYESLSLIEKKDLKLNIVFEYIFQQCYLTLYPGLQDILQEPSGDFCAINGGQSQSSHIPQMYLNFLAQ</sequence>
<proteinExistence type="predicted"/>
<dbReference type="Proteomes" id="UP000824782">
    <property type="component" value="Unassembled WGS sequence"/>
</dbReference>
<evidence type="ECO:0000313" key="2">
    <source>
        <dbReference type="EMBL" id="KAG8591364.1"/>
    </source>
</evidence>
<organism evidence="2 3">
    <name type="scientific">Engystomops pustulosus</name>
    <name type="common">Tungara frog</name>
    <name type="synonym">Physalaemus pustulosus</name>
    <dbReference type="NCBI Taxonomy" id="76066"/>
    <lineage>
        <taxon>Eukaryota</taxon>
        <taxon>Metazoa</taxon>
        <taxon>Chordata</taxon>
        <taxon>Craniata</taxon>
        <taxon>Vertebrata</taxon>
        <taxon>Euteleostomi</taxon>
        <taxon>Amphibia</taxon>
        <taxon>Batrachia</taxon>
        <taxon>Anura</taxon>
        <taxon>Neobatrachia</taxon>
        <taxon>Hyloidea</taxon>
        <taxon>Leptodactylidae</taxon>
        <taxon>Leiuperinae</taxon>
        <taxon>Engystomops</taxon>
    </lineage>
</organism>
<evidence type="ECO:0000259" key="1">
    <source>
        <dbReference type="PROSITE" id="PS51414"/>
    </source>
</evidence>
<dbReference type="GO" id="GO:0005634">
    <property type="term" value="C:nucleus"/>
    <property type="evidence" value="ECO:0007669"/>
    <property type="project" value="InterPro"/>
</dbReference>
<dbReference type="InterPro" id="IPR004865">
    <property type="entry name" value="HSR_dom"/>
</dbReference>
<dbReference type="AlphaFoldDB" id="A0AAV7D1Q5"/>
<dbReference type="EMBL" id="WNYA01000001">
    <property type="protein sequence ID" value="KAG8591364.1"/>
    <property type="molecule type" value="Genomic_DNA"/>
</dbReference>
<keyword evidence="3" id="KW-1185">Reference proteome</keyword>
<feature type="domain" description="HSR" evidence="1">
    <location>
        <begin position="1"/>
        <end position="99"/>
    </location>
</feature>
<dbReference type="PANTHER" id="PTHR46386:SF1">
    <property type="entry name" value="NUCLEAR BODY PROTEIN SP140-LIKE PROTEIN"/>
    <property type="match status" value="1"/>
</dbReference>
<name>A0AAV7D1Q5_ENGPU</name>
<dbReference type="InterPro" id="IPR043563">
    <property type="entry name" value="Sp110/Sp140/Sp140L-like"/>
</dbReference>
<dbReference type="PANTHER" id="PTHR46386">
    <property type="entry name" value="NUCLEAR BODY PROTEIN SP140"/>
    <property type="match status" value="1"/>
</dbReference>
<gene>
    <name evidence="2" type="ORF">GDO81_000142</name>
</gene>
<comment type="caution">
    <text evidence="2">The sequence shown here is derived from an EMBL/GenBank/DDBJ whole genome shotgun (WGS) entry which is preliminary data.</text>
</comment>
<protein>
    <recommendedName>
        <fullName evidence="1">HSR domain-containing protein</fullName>
    </recommendedName>
</protein>
<evidence type="ECO:0000313" key="3">
    <source>
        <dbReference type="Proteomes" id="UP000824782"/>
    </source>
</evidence>